<organism evidence="2 3">
    <name type="scientific">Chlamydomonas eustigma</name>
    <dbReference type="NCBI Taxonomy" id="1157962"/>
    <lineage>
        <taxon>Eukaryota</taxon>
        <taxon>Viridiplantae</taxon>
        <taxon>Chlorophyta</taxon>
        <taxon>core chlorophytes</taxon>
        <taxon>Chlorophyceae</taxon>
        <taxon>CS clade</taxon>
        <taxon>Chlamydomonadales</taxon>
        <taxon>Chlamydomonadaceae</taxon>
        <taxon>Chlamydomonas</taxon>
    </lineage>
</organism>
<dbReference type="Proteomes" id="UP000232323">
    <property type="component" value="Unassembled WGS sequence"/>
</dbReference>
<dbReference type="GO" id="GO:0016020">
    <property type="term" value="C:membrane"/>
    <property type="evidence" value="ECO:0007669"/>
    <property type="project" value="GOC"/>
</dbReference>
<gene>
    <name evidence="2" type="ORF">CEUSTIGMA_g10489.t1</name>
</gene>
<evidence type="ECO:0000256" key="1">
    <source>
        <dbReference type="SAM" id="Phobius"/>
    </source>
</evidence>
<comment type="caution">
    <text evidence="2">The sequence shown here is derived from an EMBL/GenBank/DDBJ whole genome shotgun (WGS) entry which is preliminary data.</text>
</comment>
<protein>
    <recommendedName>
        <fullName evidence="4">Alpha 1,4-glycosyltransferase domain-containing protein</fullName>
    </recommendedName>
</protein>
<dbReference type="PANTHER" id="PTHR32385">
    <property type="entry name" value="MANNOSYL PHOSPHORYLINOSITOL CERAMIDE SYNTHASE"/>
    <property type="match status" value="1"/>
</dbReference>
<keyword evidence="1" id="KW-0812">Transmembrane</keyword>
<dbReference type="OrthoDB" id="420206at2759"/>
<name>A0A250XJ51_9CHLO</name>
<keyword evidence="1" id="KW-1133">Transmembrane helix</keyword>
<dbReference type="InterPro" id="IPR029044">
    <property type="entry name" value="Nucleotide-diphossugar_trans"/>
</dbReference>
<dbReference type="Gene3D" id="3.90.550.20">
    <property type="match status" value="1"/>
</dbReference>
<dbReference type="SUPFAM" id="SSF53448">
    <property type="entry name" value="Nucleotide-diphospho-sugar transferases"/>
    <property type="match status" value="1"/>
</dbReference>
<keyword evidence="1" id="KW-0472">Membrane</keyword>
<proteinExistence type="predicted"/>
<feature type="transmembrane region" description="Helical" evidence="1">
    <location>
        <begin position="6"/>
        <end position="26"/>
    </location>
</feature>
<evidence type="ECO:0000313" key="2">
    <source>
        <dbReference type="EMBL" id="GAX83063.1"/>
    </source>
</evidence>
<evidence type="ECO:0000313" key="3">
    <source>
        <dbReference type="Proteomes" id="UP000232323"/>
    </source>
</evidence>
<accession>A0A250XJ51</accession>
<evidence type="ECO:0008006" key="4">
    <source>
        <dbReference type="Google" id="ProtNLM"/>
    </source>
</evidence>
<reference evidence="2 3" key="1">
    <citation type="submission" date="2017-08" db="EMBL/GenBank/DDBJ databases">
        <title>Acidophilic green algal genome provides insights into adaptation to an acidic environment.</title>
        <authorList>
            <person name="Hirooka S."/>
            <person name="Hirose Y."/>
            <person name="Kanesaki Y."/>
            <person name="Higuchi S."/>
            <person name="Fujiwara T."/>
            <person name="Onuma R."/>
            <person name="Era A."/>
            <person name="Ohbayashi R."/>
            <person name="Uzuka A."/>
            <person name="Nozaki H."/>
            <person name="Yoshikawa H."/>
            <person name="Miyagishima S.Y."/>
        </authorList>
    </citation>
    <scope>NUCLEOTIDE SEQUENCE [LARGE SCALE GENOMIC DNA]</scope>
    <source>
        <strain evidence="2 3">NIES-2499</strain>
    </source>
</reference>
<dbReference type="PANTHER" id="PTHR32385:SF22">
    <property type="entry name" value="MANNOSYL PHOSPHORYLINOSITOL CERAMIDE SYNTHASE SUR1"/>
    <property type="match status" value="1"/>
</dbReference>
<dbReference type="GO" id="GO:0000030">
    <property type="term" value="F:mannosyltransferase activity"/>
    <property type="evidence" value="ECO:0007669"/>
    <property type="project" value="TreeGrafter"/>
</dbReference>
<dbReference type="Pfam" id="PF05704">
    <property type="entry name" value="Caps_synth"/>
    <property type="match status" value="1"/>
</dbReference>
<dbReference type="InterPro" id="IPR008441">
    <property type="entry name" value="AfumC-like_glycosyl_Trfase"/>
</dbReference>
<dbReference type="GO" id="GO:0051999">
    <property type="term" value="P:mannosyl-inositol phosphorylceramide biosynthetic process"/>
    <property type="evidence" value="ECO:0007669"/>
    <property type="project" value="TreeGrafter"/>
</dbReference>
<sequence>MDLKPIFIAAITAAMLMGLGVHYGTFKPSPLEGSMHLHKINFPDVTSSTLGPVRMDDISMHFGLLGPGDPVFNKTIPKHIWTFWTGCIPQIILSFVANWCNANPGYQITIMTLENYHEYLDIEDLQAYYSEEFAQRLSDIARVHAIAKHGGFWVDSSILMTESLDWAVELQTKEKAEFIGYYIKADTTTFSSPVIENWFFGAVPGSRLMEDWRREYMRLQDYQDTQGYLQHLKERNINLQRIGSPVYLAQHSAMQAVIQNGLANGTKYRFYLMDTYTGPYKFLVERKWNAFVAIKQLPEQKELQHRIMKIRGWDRSHIRTTWWHWRALLWFTSIEAQDFFSAFGVNYKAQKNMFCNPSPADNTCTAIQREI</sequence>
<dbReference type="InterPro" id="IPR051706">
    <property type="entry name" value="Glycosyltransferase_domain"/>
</dbReference>
<dbReference type="AlphaFoldDB" id="A0A250XJ51"/>
<dbReference type="EMBL" id="BEGY01000091">
    <property type="protein sequence ID" value="GAX83063.1"/>
    <property type="molecule type" value="Genomic_DNA"/>
</dbReference>
<keyword evidence="3" id="KW-1185">Reference proteome</keyword>